<dbReference type="EnsemblMetazoa" id="Aqu2.1.21468_001">
    <property type="protein sequence ID" value="Aqu2.1.21468_001"/>
    <property type="gene ID" value="Aqu2.1.21468"/>
</dbReference>
<name>A0A1X7U156_AMPQE</name>
<protein>
    <submittedName>
        <fullName evidence="1">Uncharacterized protein</fullName>
    </submittedName>
</protein>
<accession>A0A1X7U156</accession>
<dbReference type="InParanoid" id="A0A1X7U156"/>
<sequence>MKENLRAELDVLHYRLTFMKWITQMPEKLWLMVICCRKVHVYVYHIVQFVHQSTGLIHLFVTDQNQQLGAVHIMFLVETMSGTLMVIIS</sequence>
<dbReference type="AlphaFoldDB" id="A0A1X7U156"/>
<evidence type="ECO:0000313" key="1">
    <source>
        <dbReference type="EnsemblMetazoa" id="Aqu2.1.21468_001"/>
    </source>
</evidence>
<reference evidence="1" key="1">
    <citation type="submission" date="2017-05" db="UniProtKB">
        <authorList>
            <consortium name="EnsemblMetazoa"/>
        </authorList>
    </citation>
    <scope>IDENTIFICATION</scope>
</reference>
<organism evidence="1">
    <name type="scientific">Amphimedon queenslandica</name>
    <name type="common">Sponge</name>
    <dbReference type="NCBI Taxonomy" id="400682"/>
    <lineage>
        <taxon>Eukaryota</taxon>
        <taxon>Metazoa</taxon>
        <taxon>Porifera</taxon>
        <taxon>Demospongiae</taxon>
        <taxon>Heteroscleromorpha</taxon>
        <taxon>Haplosclerida</taxon>
        <taxon>Niphatidae</taxon>
        <taxon>Amphimedon</taxon>
    </lineage>
</organism>
<proteinExistence type="predicted"/>